<dbReference type="Proteomes" id="UP000325684">
    <property type="component" value="Unassembled WGS sequence"/>
</dbReference>
<dbReference type="Gene3D" id="3.40.50.10330">
    <property type="entry name" value="Probable inorganic polyphosphate/atp-NAD kinase, domain 1"/>
    <property type="match status" value="1"/>
</dbReference>
<dbReference type="GO" id="GO:0016301">
    <property type="term" value="F:kinase activity"/>
    <property type="evidence" value="ECO:0007669"/>
    <property type="project" value="UniProtKB-KW"/>
</dbReference>
<dbReference type="OrthoDB" id="9815110at2"/>
<dbReference type="InterPro" id="IPR016064">
    <property type="entry name" value="NAD/diacylglycerol_kinase_sf"/>
</dbReference>
<dbReference type="PROSITE" id="PS50146">
    <property type="entry name" value="DAGK"/>
    <property type="match status" value="1"/>
</dbReference>
<comment type="caution">
    <text evidence="2">The sequence shown here is derived from an EMBL/GenBank/DDBJ whole genome shotgun (WGS) entry which is preliminary data.</text>
</comment>
<keyword evidence="3" id="KW-1185">Reference proteome</keyword>
<dbReference type="InterPro" id="IPR050187">
    <property type="entry name" value="Lipid_Phosphate_FormReg"/>
</dbReference>
<dbReference type="Pfam" id="PF00781">
    <property type="entry name" value="DAGK_cat"/>
    <property type="match status" value="1"/>
</dbReference>
<dbReference type="InterPro" id="IPR017438">
    <property type="entry name" value="ATP-NAD_kinase_N"/>
</dbReference>
<evidence type="ECO:0000313" key="2">
    <source>
        <dbReference type="EMBL" id="KAB0265578.1"/>
    </source>
</evidence>
<dbReference type="InterPro" id="IPR001206">
    <property type="entry name" value="Diacylglycerol_kinase_cat_dom"/>
</dbReference>
<dbReference type="AlphaFoldDB" id="A0A5N3P764"/>
<dbReference type="PANTHER" id="PTHR12358:SF54">
    <property type="entry name" value="SPHINGOSINE KINASE RELATED PROTEIN"/>
    <property type="match status" value="1"/>
</dbReference>
<dbReference type="RefSeq" id="WP_150947081.1">
    <property type="nucleotide sequence ID" value="NZ_VCMV01000033.1"/>
</dbReference>
<dbReference type="Gene3D" id="2.60.200.40">
    <property type="match status" value="1"/>
</dbReference>
<evidence type="ECO:0000313" key="3">
    <source>
        <dbReference type="Proteomes" id="UP000325684"/>
    </source>
</evidence>
<reference evidence="2 3" key="1">
    <citation type="journal article" date="2019" name="Microorganisms">
        <title>Genome Insights into the Novel Species Microvirga brassicacearum, a Rapeseed Endophyte with Biotechnological Potential.</title>
        <authorList>
            <person name="Jimenez-Gomez A."/>
            <person name="Saati-Santamaria Z."/>
            <person name="Igual J.M."/>
            <person name="Rivas R."/>
            <person name="Mateos P.F."/>
            <person name="Garcia-Fraile P."/>
        </authorList>
    </citation>
    <scope>NUCLEOTIDE SEQUENCE [LARGE SCALE GENOMIC DNA]</scope>
    <source>
        <strain evidence="2 3">CDVBN77</strain>
    </source>
</reference>
<dbReference type="PANTHER" id="PTHR12358">
    <property type="entry name" value="SPHINGOSINE KINASE"/>
    <property type="match status" value="1"/>
</dbReference>
<evidence type="ECO:0000259" key="1">
    <source>
        <dbReference type="PROSITE" id="PS50146"/>
    </source>
</evidence>
<accession>A0A5N3P764</accession>
<name>A0A5N3P764_9HYPH</name>
<gene>
    <name evidence="2" type="ORF">FEZ63_18095</name>
</gene>
<proteinExistence type="predicted"/>
<sequence>MQARPRVVVLLNAAAGALEARGSATLLDALTSAFEHHRIFATLKVLHGRDLHAAASQAVQRVENKEFDAIVVGGGDGSVRTVTHALAGSNVPLGILPLGTLNHFARDLGIPATINEAVALIASGKTRLIDVGAVNGEIFVNNASLGIYPYLVLERELWRRRQGLAKWSAMIMAGLGVIRRLPIRHLSISTEGLVEAGRSHGVFIGNNEYSLTAQAFGRRARLDRGELCIYVTKAHGSSLCFGSPAGPFSGCWIHAVTCVP</sequence>
<keyword evidence="2" id="KW-0808">Transferase</keyword>
<protein>
    <submittedName>
        <fullName evidence="2">Diacylglycerol kinase family lipid kinase</fullName>
    </submittedName>
</protein>
<keyword evidence="2" id="KW-0418">Kinase</keyword>
<feature type="domain" description="DAGKc" evidence="1">
    <location>
        <begin position="59"/>
        <end position="138"/>
    </location>
</feature>
<organism evidence="2 3">
    <name type="scientific">Microvirga brassicacearum</name>
    <dbReference type="NCBI Taxonomy" id="2580413"/>
    <lineage>
        <taxon>Bacteria</taxon>
        <taxon>Pseudomonadati</taxon>
        <taxon>Pseudomonadota</taxon>
        <taxon>Alphaproteobacteria</taxon>
        <taxon>Hyphomicrobiales</taxon>
        <taxon>Methylobacteriaceae</taxon>
        <taxon>Microvirga</taxon>
    </lineage>
</organism>
<dbReference type="SMART" id="SM00046">
    <property type="entry name" value="DAGKc"/>
    <property type="match status" value="1"/>
</dbReference>
<dbReference type="SUPFAM" id="SSF111331">
    <property type="entry name" value="NAD kinase/diacylglycerol kinase-like"/>
    <property type="match status" value="1"/>
</dbReference>
<dbReference type="EMBL" id="VCMV01000033">
    <property type="protein sequence ID" value="KAB0265578.1"/>
    <property type="molecule type" value="Genomic_DNA"/>
</dbReference>